<dbReference type="RefSeq" id="XP_024581072.1">
    <property type="nucleotide sequence ID" value="XM_024730834.1"/>
</dbReference>
<dbReference type="Proteomes" id="UP000054928">
    <property type="component" value="Unassembled WGS sequence"/>
</dbReference>
<proteinExistence type="predicted"/>
<sequence length="54" mass="5819">MRIWLSASPSSTSDQCSRLLSALVSKTKSSPDTTSANYTDMARSLTIPIWAGAR</sequence>
<dbReference type="GeneID" id="36396103"/>
<name>A0A0P1AVJ5_PLAHL</name>
<accession>A0A0P1AVJ5</accession>
<dbReference type="AlphaFoldDB" id="A0A0P1AVJ5"/>
<evidence type="ECO:0000313" key="1">
    <source>
        <dbReference type="EMBL" id="CEG44703.1"/>
    </source>
</evidence>
<protein>
    <submittedName>
        <fullName evidence="1">Uncharacterized protein</fullName>
    </submittedName>
</protein>
<keyword evidence="2" id="KW-1185">Reference proteome</keyword>
<evidence type="ECO:0000313" key="2">
    <source>
        <dbReference type="Proteomes" id="UP000054928"/>
    </source>
</evidence>
<dbReference type="EMBL" id="CCYD01001336">
    <property type="protein sequence ID" value="CEG44703.1"/>
    <property type="molecule type" value="Genomic_DNA"/>
</dbReference>
<organism evidence="1 2">
    <name type="scientific">Plasmopara halstedii</name>
    <name type="common">Downy mildew of sunflower</name>
    <dbReference type="NCBI Taxonomy" id="4781"/>
    <lineage>
        <taxon>Eukaryota</taxon>
        <taxon>Sar</taxon>
        <taxon>Stramenopiles</taxon>
        <taxon>Oomycota</taxon>
        <taxon>Peronosporomycetes</taxon>
        <taxon>Peronosporales</taxon>
        <taxon>Peronosporaceae</taxon>
        <taxon>Plasmopara</taxon>
    </lineage>
</organism>
<reference evidence="2" key="1">
    <citation type="submission" date="2014-09" db="EMBL/GenBank/DDBJ databases">
        <authorList>
            <person name="Sharma Rahul"/>
            <person name="Thines Marco"/>
        </authorList>
    </citation>
    <scope>NUCLEOTIDE SEQUENCE [LARGE SCALE GENOMIC DNA]</scope>
</reference>